<name>A0A8K0VWY3_9PLEO</name>
<evidence type="ECO:0000313" key="2">
    <source>
        <dbReference type="EMBL" id="KAH7084274.1"/>
    </source>
</evidence>
<feature type="region of interest" description="Disordered" evidence="1">
    <location>
        <begin position="1"/>
        <end position="73"/>
    </location>
</feature>
<evidence type="ECO:0000313" key="3">
    <source>
        <dbReference type="Proteomes" id="UP000813461"/>
    </source>
</evidence>
<dbReference type="AlphaFoldDB" id="A0A8K0VWY3"/>
<protein>
    <submittedName>
        <fullName evidence="2">Uncharacterized protein</fullName>
    </submittedName>
</protein>
<accession>A0A8K0VWY3</accession>
<gene>
    <name evidence="2" type="ORF">FB567DRAFT_593745</name>
</gene>
<keyword evidence="3" id="KW-1185">Reference proteome</keyword>
<organism evidence="2 3">
    <name type="scientific">Paraphoma chrysanthemicola</name>
    <dbReference type="NCBI Taxonomy" id="798071"/>
    <lineage>
        <taxon>Eukaryota</taxon>
        <taxon>Fungi</taxon>
        <taxon>Dikarya</taxon>
        <taxon>Ascomycota</taxon>
        <taxon>Pezizomycotina</taxon>
        <taxon>Dothideomycetes</taxon>
        <taxon>Pleosporomycetidae</taxon>
        <taxon>Pleosporales</taxon>
        <taxon>Pleosporineae</taxon>
        <taxon>Phaeosphaeriaceae</taxon>
        <taxon>Paraphoma</taxon>
    </lineage>
</organism>
<evidence type="ECO:0000256" key="1">
    <source>
        <dbReference type="SAM" id="MobiDB-lite"/>
    </source>
</evidence>
<sequence length="172" mass="19326">MFTVSASDSDSFAIIDTAKSQSRKRRARQPPPQHYEPKPKRVTGRLRKVVSDSEDEESDTNSVPNDDKHAPMKTLLPTLGHLDLGNLRLVVSEDTPLLNKWLEALPKLSVEKTVKSSENEAATLTPLGDMPDMPHRDFKFKVELVDLFIKWGPQQGDEQVPTKLTTPQQKTV</sequence>
<dbReference type="EMBL" id="JAGMVJ010000012">
    <property type="protein sequence ID" value="KAH7084274.1"/>
    <property type="molecule type" value="Genomic_DNA"/>
</dbReference>
<reference evidence="2" key="1">
    <citation type="journal article" date="2021" name="Nat. Commun.">
        <title>Genetic determinants of endophytism in the Arabidopsis root mycobiome.</title>
        <authorList>
            <person name="Mesny F."/>
            <person name="Miyauchi S."/>
            <person name="Thiergart T."/>
            <person name="Pickel B."/>
            <person name="Atanasova L."/>
            <person name="Karlsson M."/>
            <person name="Huettel B."/>
            <person name="Barry K.W."/>
            <person name="Haridas S."/>
            <person name="Chen C."/>
            <person name="Bauer D."/>
            <person name="Andreopoulos W."/>
            <person name="Pangilinan J."/>
            <person name="LaButti K."/>
            <person name="Riley R."/>
            <person name="Lipzen A."/>
            <person name="Clum A."/>
            <person name="Drula E."/>
            <person name="Henrissat B."/>
            <person name="Kohler A."/>
            <person name="Grigoriev I.V."/>
            <person name="Martin F.M."/>
            <person name="Hacquard S."/>
        </authorList>
    </citation>
    <scope>NUCLEOTIDE SEQUENCE</scope>
    <source>
        <strain evidence="2">MPI-SDFR-AT-0120</strain>
    </source>
</reference>
<proteinExistence type="predicted"/>
<dbReference type="Proteomes" id="UP000813461">
    <property type="component" value="Unassembled WGS sequence"/>
</dbReference>
<comment type="caution">
    <text evidence="2">The sequence shown here is derived from an EMBL/GenBank/DDBJ whole genome shotgun (WGS) entry which is preliminary data.</text>
</comment>
<feature type="compositionally biased region" description="Low complexity" evidence="1">
    <location>
        <begin position="1"/>
        <end position="16"/>
    </location>
</feature>
<dbReference type="OrthoDB" id="3798772at2759"/>